<keyword evidence="3" id="KW-1185">Reference proteome</keyword>
<dbReference type="RefSeq" id="XP_029225020.1">
    <property type="nucleotide sequence ID" value="XM_029374892.1"/>
</dbReference>
<feature type="region of interest" description="Disordered" evidence="1">
    <location>
        <begin position="1"/>
        <end position="103"/>
    </location>
</feature>
<comment type="caution">
    <text evidence="2">The sequence shown here is derived from an EMBL/GenBank/DDBJ whole genome shotgun (WGS) entry which is preliminary data.</text>
</comment>
<gene>
    <name evidence="2" type="ORF">Tco025E_08035</name>
</gene>
<evidence type="ECO:0000313" key="3">
    <source>
        <dbReference type="Proteomes" id="UP000284403"/>
    </source>
</evidence>
<protein>
    <submittedName>
        <fullName evidence="2">Uncharacterized protein</fullName>
    </submittedName>
</protein>
<evidence type="ECO:0000256" key="1">
    <source>
        <dbReference type="SAM" id="MobiDB-lite"/>
    </source>
</evidence>
<organism evidence="2 3">
    <name type="scientific">Trypanosoma conorhini</name>
    <dbReference type="NCBI Taxonomy" id="83891"/>
    <lineage>
        <taxon>Eukaryota</taxon>
        <taxon>Discoba</taxon>
        <taxon>Euglenozoa</taxon>
        <taxon>Kinetoplastea</taxon>
        <taxon>Metakinetoplastina</taxon>
        <taxon>Trypanosomatida</taxon>
        <taxon>Trypanosomatidae</taxon>
        <taxon>Trypanosoma</taxon>
    </lineage>
</organism>
<dbReference type="AlphaFoldDB" id="A0A422NFN7"/>
<feature type="non-terminal residue" evidence="2">
    <location>
        <position position="103"/>
    </location>
</feature>
<dbReference type="EMBL" id="MKKU01000684">
    <property type="protein sequence ID" value="RNF04282.1"/>
    <property type="molecule type" value="Genomic_DNA"/>
</dbReference>
<dbReference type="Proteomes" id="UP000284403">
    <property type="component" value="Unassembled WGS sequence"/>
</dbReference>
<evidence type="ECO:0000313" key="2">
    <source>
        <dbReference type="EMBL" id="RNF04282.1"/>
    </source>
</evidence>
<proteinExistence type="predicted"/>
<dbReference type="GeneID" id="40321646"/>
<reference evidence="2 3" key="1">
    <citation type="journal article" date="2018" name="BMC Genomics">
        <title>Genomic comparison of Trypanosoma conorhini and Trypanosoma rangeli to Trypanosoma cruzi strains of high and low virulence.</title>
        <authorList>
            <person name="Bradwell K.R."/>
            <person name="Koparde V.N."/>
            <person name="Matveyev A.V."/>
            <person name="Serrano M.G."/>
            <person name="Alves J.M."/>
            <person name="Parikh H."/>
            <person name="Huang B."/>
            <person name="Lee V."/>
            <person name="Espinosa-Alvarez O."/>
            <person name="Ortiz P.A."/>
            <person name="Costa-Martins A.G."/>
            <person name="Teixeira M.M."/>
            <person name="Buck G.A."/>
        </authorList>
    </citation>
    <scope>NUCLEOTIDE SEQUENCE [LARGE SCALE GENOMIC DNA]</scope>
    <source>
        <strain evidence="2 3">025E</strain>
    </source>
</reference>
<sequence>MPAETKPRRISACKARAGAPWTGGAPRVRVVAALAGPNPHARRGSSTGRGRGLSPAASAKVRANDHAPAGDRAPPTAAPPPRSVSSSGGCAPACPAKERPGER</sequence>
<name>A0A422NFN7_9TRYP</name>
<accession>A0A422NFN7</accession>